<dbReference type="PANTHER" id="PTHR36447:SF2">
    <property type="entry name" value="BETA-GALACTOSIDASE YESZ"/>
    <property type="match status" value="1"/>
</dbReference>
<dbReference type="GO" id="GO:0004565">
    <property type="term" value="F:beta-galactosidase activity"/>
    <property type="evidence" value="ECO:0007669"/>
    <property type="project" value="InterPro"/>
</dbReference>
<dbReference type="SUPFAM" id="SSF52317">
    <property type="entry name" value="Class I glutamine amidotransferase-like"/>
    <property type="match status" value="1"/>
</dbReference>
<dbReference type="eggNOG" id="COG1874">
    <property type="taxonomic scope" value="Bacteria"/>
</dbReference>
<organism evidence="2 3">
    <name type="scientific">Treponema maltophilum ATCC 51939</name>
    <dbReference type="NCBI Taxonomy" id="1125699"/>
    <lineage>
        <taxon>Bacteria</taxon>
        <taxon>Pseudomonadati</taxon>
        <taxon>Spirochaetota</taxon>
        <taxon>Spirochaetia</taxon>
        <taxon>Spirochaetales</taxon>
        <taxon>Treponemataceae</taxon>
        <taxon>Treponema</taxon>
    </lineage>
</organism>
<feature type="domain" description="Beta-galactosidase trimerisation" evidence="1">
    <location>
        <begin position="419"/>
        <end position="570"/>
    </location>
</feature>
<dbReference type="EMBL" id="ATFF01000002">
    <property type="protein sequence ID" value="EPF32117.1"/>
    <property type="molecule type" value="Genomic_DNA"/>
</dbReference>
<dbReference type="STRING" id="1125699.HMPREF9194_00106"/>
<dbReference type="InterPro" id="IPR003476">
    <property type="entry name" value="Glyco_hydro_42"/>
</dbReference>
<dbReference type="InterPro" id="IPR017853">
    <property type="entry name" value="GH"/>
</dbReference>
<dbReference type="Gene3D" id="3.20.20.80">
    <property type="entry name" value="Glycosidases"/>
    <property type="match status" value="1"/>
</dbReference>
<dbReference type="Proteomes" id="UP000014541">
    <property type="component" value="Unassembled WGS sequence"/>
</dbReference>
<dbReference type="OrthoDB" id="138851at2"/>
<dbReference type="AlphaFoldDB" id="S3KIR2"/>
<dbReference type="GO" id="GO:0005975">
    <property type="term" value="P:carbohydrate metabolic process"/>
    <property type="evidence" value="ECO:0007669"/>
    <property type="project" value="InterPro"/>
</dbReference>
<protein>
    <recommendedName>
        <fullName evidence="1">Beta-galactosidase trimerisation domain-containing protein</fullName>
    </recommendedName>
</protein>
<accession>S3KIR2</accession>
<name>S3KIR2_TREMA</name>
<dbReference type="eggNOG" id="COG3934">
    <property type="taxonomic scope" value="Bacteria"/>
</dbReference>
<reference evidence="2 3" key="1">
    <citation type="submission" date="2013-04" db="EMBL/GenBank/DDBJ databases">
        <title>The Genome Sequence of Treponema maltophilum ATCC 51939.</title>
        <authorList>
            <consortium name="The Broad Institute Genomics Platform"/>
            <person name="Earl A."/>
            <person name="Ward D."/>
            <person name="Feldgarden M."/>
            <person name="Gevers D."/>
            <person name="Leonetti C."/>
            <person name="Blanton J.M."/>
            <person name="Dewhirst F.E."/>
            <person name="Izard J."/>
            <person name="Walker B."/>
            <person name="Young S."/>
            <person name="Zeng Q."/>
            <person name="Gargeya S."/>
            <person name="Fitzgerald M."/>
            <person name="Haas B."/>
            <person name="Abouelleil A."/>
            <person name="Allen A.W."/>
            <person name="Alvarado L."/>
            <person name="Arachchi H.M."/>
            <person name="Berlin A.M."/>
            <person name="Chapman S.B."/>
            <person name="Gainer-Dewar J."/>
            <person name="Goldberg J."/>
            <person name="Griggs A."/>
            <person name="Gujja S."/>
            <person name="Hansen M."/>
            <person name="Howarth C."/>
            <person name="Imamovic A."/>
            <person name="Ireland A."/>
            <person name="Larimer J."/>
            <person name="McCowan C."/>
            <person name="Murphy C."/>
            <person name="Pearson M."/>
            <person name="Poon T.W."/>
            <person name="Priest M."/>
            <person name="Roberts A."/>
            <person name="Saif S."/>
            <person name="Shea T."/>
            <person name="Sisk P."/>
            <person name="Sykes S."/>
            <person name="Wortman J."/>
            <person name="Nusbaum C."/>
            <person name="Birren B."/>
        </authorList>
    </citation>
    <scope>NUCLEOTIDE SEQUENCE [LARGE SCALE GENOMIC DNA]</scope>
    <source>
        <strain evidence="2 3">ATCC 51939</strain>
    </source>
</reference>
<comment type="caution">
    <text evidence="2">The sequence shown here is derived from an EMBL/GenBank/DDBJ whole genome shotgun (WGS) entry which is preliminary data.</text>
</comment>
<dbReference type="CDD" id="cd03143">
    <property type="entry name" value="A4_beta-galactosidase_middle_domain"/>
    <property type="match status" value="1"/>
</dbReference>
<dbReference type="PATRIC" id="fig|1125699.3.peg.104"/>
<evidence type="ECO:0000313" key="3">
    <source>
        <dbReference type="Proteomes" id="UP000014541"/>
    </source>
</evidence>
<dbReference type="SUPFAM" id="SSF51445">
    <property type="entry name" value="(Trans)glycosidases"/>
    <property type="match status" value="1"/>
</dbReference>
<dbReference type="RefSeq" id="WP_016524414.1">
    <property type="nucleotide sequence ID" value="NZ_KE332518.1"/>
</dbReference>
<evidence type="ECO:0000313" key="2">
    <source>
        <dbReference type="EMBL" id="EPF32117.1"/>
    </source>
</evidence>
<dbReference type="Gene3D" id="3.40.50.880">
    <property type="match status" value="1"/>
</dbReference>
<dbReference type="HOGENOM" id="CLU_429428_0_0_12"/>
<dbReference type="InterPro" id="IPR013738">
    <property type="entry name" value="Beta_galactosidase_Trimer"/>
</dbReference>
<sequence length="687" mass="77217">MKLGRITLNGNYLAKNGKRFIPIGAHWVPAKAALQWTKDWDPEDIKKDFIKMKDLGFNVVRFDLFWAWFEPHPGCYNPQACAQLDYLIELAHMYEIYLHPTFFIGGEVGEAFWDVPWRQGRHPHEDPEMLRLQTNHVSYFTKKYRGETAILAWDLTDEPPFWIVWGKTTDAMAVNWTRLLSWAIRRQDPDSLLCVGTSMEDLDHGPFRPDTVAEEADFLSSHPYPIYTLDRFADPLLSERSSYCGSFQAALSRGAGRPLMIHEYGASSAQYDPERIGLYDRVLMYSGLANGVMGFMPWCFTDASPETCKRLPYLRAPHETQFGITAWDRKDRPAGREVRNFAKVLAALDLESVEPKKGDAALIVPFEWAKVHGDLGALGLNESNSIPYTSVQDVHRTPESDYEENLWLTGSLLSAYILAKRAGMQVDMPREQNDWMSYPVVVLPSPLTATDRNLTHLHTDFWERAESYVKNGGVLYASFCADAAIPEMEKLFGARLADHEPVESVKITFLRDFGGLKKGQTLAYKIAEKPEHWPVTVCLEGGTVIAEDEKGRPALILNRLGKGMTLMCTYPIESYLAQTPAAFENPENVEISHLIYEALAKEAGITLSARSSCPSVEIGVLGSGKRGYLIAVNRSFNEKNATLDIGFGIKNLSVVGSASEQGTLTHKDGKWSLSIKGWDGIVLEWNT</sequence>
<evidence type="ECO:0000259" key="1">
    <source>
        <dbReference type="Pfam" id="PF08532"/>
    </source>
</evidence>
<dbReference type="InterPro" id="IPR029062">
    <property type="entry name" value="Class_I_gatase-like"/>
</dbReference>
<gene>
    <name evidence="2" type="ORF">HMPREF9194_00106</name>
</gene>
<keyword evidence="3" id="KW-1185">Reference proteome</keyword>
<dbReference type="Pfam" id="PF08532">
    <property type="entry name" value="Glyco_hydro_42M"/>
    <property type="match status" value="1"/>
</dbReference>
<proteinExistence type="predicted"/>
<dbReference type="PANTHER" id="PTHR36447">
    <property type="entry name" value="BETA-GALACTOSIDASE GANA"/>
    <property type="match status" value="1"/>
</dbReference>